<keyword evidence="2" id="KW-0472">Membrane</keyword>
<feature type="transmembrane region" description="Helical" evidence="2">
    <location>
        <begin position="51"/>
        <end position="76"/>
    </location>
</feature>
<sequence length="118" mass="13819">MTDVKTRGRRRAKGISHISFALWFLAFIPAWIYVVFWIVLILGGWLMDKEIVGFCLKGVGSSFLWFLVFFAIYFLFKKYCDNTTKVRRADCHENRVEDGDNGPYEADEKQPLLRETEV</sequence>
<evidence type="ECO:0000313" key="3">
    <source>
        <dbReference type="EMBL" id="GBO21719.1"/>
    </source>
</evidence>
<dbReference type="Proteomes" id="UP000499080">
    <property type="component" value="Unassembled WGS sequence"/>
</dbReference>
<evidence type="ECO:0000256" key="2">
    <source>
        <dbReference type="SAM" id="Phobius"/>
    </source>
</evidence>
<dbReference type="AlphaFoldDB" id="A0A4Y2V8X4"/>
<evidence type="ECO:0000256" key="1">
    <source>
        <dbReference type="SAM" id="MobiDB-lite"/>
    </source>
</evidence>
<organism evidence="3 5">
    <name type="scientific">Araneus ventricosus</name>
    <name type="common">Orbweaver spider</name>
    <name type="synonym">Epeira ventricosa</name>
    <dbReference type="NCBI Taxonomy" id="182803"/>
    <lineage>
        <taxon>Eukaryota</taxon>
        <taxon>Metazoa</taxon>
        <taxon>Ecdysozoa</taxon>
        <taxon>Arthropoda</taxon>
        <taxon>Chelicerata</taxon>
        <taxon>Arachnida</taxon>
        <taxon>Araneae</taxon>
        <taxon>Araneomorphae</taxon>
        <taxon>Entelegynae</taxon>
        <taxon>Araneoidea</taxon>
        <taxon>Araneidae</taxon>
        <taxon>Araneus</taxon>
    </lineage>
</organism>
<reference evidence="3 5" key="1">
    <citation type="journal article" date="2019" name="Sci. Rep.">
        <title>Orb-weaving spider Araneus ventricosus genome elucidates the spidroin gene catalogue.</title>
        <authorList>
            <person name="Kono N."/>
            <person name="Nakamura H."/>
            <person name="Ohtoshi R."/>
            <person name="Moran D.A.P."/>
            <person name="Shinohara A."/>
            <person name="Yoshida Y."/>
            <person name="Fujiwara M."/>
            <person name="Mori M."/>
            <person name="Tomita M."/>
            <person name="Arakawa K."/>
        </authorList>
    </citation>
    <scope>NUCLEOTIDE SEQUENCE [LARGE SCALE GENOMIC DNA]</scope>
</reference>
<comment type="caution">
    <text evidence="3">The sequence shown here is derived from an EMBL/GenBank/DDBJ whole genome shotgun (WGS) entry which is preliminary data.</text>
</comment>
<evidence type="ECO:0000313" key="5">
    <source>
        <dbReference type="Proteomes" id="UP000499080"/>
    </source>
</evidence>
<proteinExistence type="predicted"/>
<feature type="region of interest" description="Disordered" evidence="1">
    <location>
        <begin position="92"/>
        <end position="118"/>
    </location>
</feature>
<feature type="transmembrane region" description="Helical" evidence="2">
    <location>
        <begin position="20"/>
        <end position="45"/>
    </location>
</feature>
<protein>
    <submittedName>
        <fullName evidence="3">Uncharacterized protein</fullName>
    </submittedName>
</protein>
<accession>A0A4Y2V8X4</accession>
<dbReference type="EMBL" id="BGPR01044880">
    <property type="protein sequence ID" value="GBO21719.1"/>
    <property type="molecule type" value="Genomic_DNA"/>
</dbReference>
<feature type="compositionally biased region" description="Basic and acidic residues" evidence="1">
    <location>
        <begin position="106"/>
        <end position="118"/>
    </location>
</feature>
<keyword evidence="5" id="KW-1185">Reference proteome</keyword>
<dbReference type="EMBL" id="BGPR01044913">
    <property type="protein sequence ID" value="GBO21765.1"/>
    <property type="molecule type" value="Genomic_DNA"/>
</dbReference>
<gene>
    <name evidence="3" type="ORF">AVEN_36896_1</name>
    <name evidence="4" type="ORF">AVEN_75008_1</name>
</gene>
<keyword evidence="2" id="KW-0812">Transmembrane</keyword>
<name>A0A4Y2V8X4_ARAVE</name>
<keyword evidence="2" id="KW-1133">Transmembrane helix</keyword>
<evidence type="ECO:0000313" key="4">
    <source>
        <dbReference type="EMBL" id="GBO21765.1"/>
    </source>
</evidence>